<dbReference type="Proteomes" id="UP000534783">
    <property type="component" value="Unassembled WGS sequence"/>
</dbReference>
<dbReference type="Pfam" id="PF03705">
    <property type="entry name" value="CheR_N"/>
    <property type="match status" value="1"/>
</dbReference>
<feature type="domain" description="CheR-type methyltransferase" evidence="6">
    <location>
        <begin position="16"/>
        <end position="291"/>
    </location>
</feature>
<dbReference type="RefSeq" id="WP_168061658.1">
    <property type="nucleotide sequence ID" value="NZ_VTOW01000003.1"/>
</dbReference>
<evidence type="ECO:0000256" key="2">
    <source>
        <dbReference type="ARBA" id="ARBA00012534"/>
    </source>
</evidence>
<dbReference type="InterPro" id="IPR022642">
    <property type="entry name" value="CheR_C"/>
</dbReference>
<evidence type="ECO:0000256" key="4">
    <source>
        <dbReference type="ARBA" id="ARBA00022679"/>
    </source>
</evidence>
<protein>
    <recommendedName>
        <fullName evidence="2">protein-glutamate O-methyltransferase</fullName>
        <ecNumber evidence="2">2.1.1.80</ecNumber>
    </recommendedName>
</protein>
<dbReference type="Gene3D" id="3.40.50.150">
    <property type="entry name" value="Vaccinia Virus protein VP39"/>
    <property type="match status" value="1"/>
</dbReference>
<dbReference type="EMBL" id="VTOW01000003">
    <property type="protein sequence ID" value="NKE72207.1"/>
    <property type="molecule type" value="Genomic_DNA"/>
</dbReference>
<proteinExistence type="predicted"/>
<dbReference type="SUPFAM" id="SSF47757">
    <property type="entry name" value="Chemotaxis receptor methyltransferase CheR, N-terminal domain"/>
    <property type="match status" value="1"/>
</dbReference>
<comment type="catalytic activity">
    <reaction evidence="1">
        <text>L-glutamyl-[protein] + S-adenosyl-L-methionine = [protein]-L-glutamate 5-O-methyl ester + S-adenosyl-L-homocysteine</text>
        <dbReference type="Rhea" id="RHEA:24452"/>
        <dbReference type="Rhea" id="RHEA-COMP:10208"/>
        <dbReference type="Rhea" id="RHEA-COMP:10311"/>
        <dbReference type="ChEBI" id="CHEBI:29973"/>
        <dbReference type="ChEBI" id="CHEBI:57856"/>
        <dbReference type="ChEBI" id="CHEBI:59789"/>
        <dbReference type="ChEBI" id="CHEBI:82795"/>
        <dbReference type="EC" id="2.1.1.80"/>
    </reaction>
</comment>
<keyword evidence="4 7" id="KW-0808">Transferase</keyword>
<dbReference type="AlphaFoldDB" id="A0A7X6DRT4"/>
<dbReference type="PIRSF" id="PIRSF000410">
    <property type="entry name" value="CheR"/>
    <property type="match status" value="1"/>
</dbReference>
<dbReference type="InterPro" id="IPR022641">
    <property type="entry name" value="CheR_N"/>
</dbReference>
<organism evidence="7 8">
    <name type="scientific">Candidatus Manganitrophus noduliformans</name>
    <dbReference type="NCBI Taxonomy" id="2606439"/>
    <lineage>
        <taxon>Bacteria</taxon>
        <taxon>Pseudomonadati</taxon>
        <taxon>Nitrospirota</taxon>
        <taxon>Nitrospiria</taxon>
        <taxon>Candidatus Troglogloeales</taxon>
        <taxon>Candidatus Manganitrophaceae</taxon>
        <taxon>Candidatus Manganitrophus</taxon>
    </lineage>
</organism>
<evidence type="ECO:0000256" key="1">
    <source>
        <dbReference type="ARBA" id="ARBA00001541"/>
    </source>
</evidence>
<dbReference type="EC" id="2.1.1.80" evidence="2"/>
<dbReference type="GO" id="GO:0032259">
    <property type="term" value="P:methylation"/>
    <property type="evidence" value="ECO:0007669"/>
    <property type="project" value="UniProtKB-KW"/>
</dbReference>
<dbReference type="Pfam" id="PF01739">
    <property type="entry name" value="CheR"/>
    <property type="match status" value="1"/>
</dbReference>
<dbReference type="GO" id="GO:0008983">
    <property type="term" value="F:protein-glutamate O-methyltransferase activity"/>
    <property type="evidence" value="ECO:0007669"/>
    <property type="project" value="UniProtKB-EC"/>
</dbReference>
<dbReference type="SUPFAM" id="SSF53335">
    <property type="entry name" value="S-adenosyl-L-methionine-dependent methyltransferases"/>
    <property type="match status" value="1"/>
</dbReference>
<dbReference type="Gene3D" id="1.10.155.10">
    <property type="entry name" value="Chemotaxis receptor methyltransferase CheR, N-terminal domain"/>
    <property type="match status" value="1"/>
</dbReference>
<dbReference type="PANTHER" id="PTHR24422">
    <property type="entry name" value="CHEMOTAXIS PROTEIN METHYLTRANSFERASE"/>
    <property type="match status" value="1"/>
</dbReference>
<dbReference type="InterPro" id="IPR050903">
    <property type="entry name" value="Bact_Chemotaxis_MeTrfase"/>
</dbReference>
<evidence type="ECO:0000256" key="5">
    <source>
        <dbReference type="ARBA" id="ARBA00022691"/>
    </source>
</evidence>
<dbReference type="SMART" id="SM00138">
    <property type="entry name" value="MeTrc"/>
    <property type="match status" value="1"/>
</dbReference>
<dbReference type="PANTHER" id="PTHR24422:SF26">
    <property type="entry name" value="CHEMOTAXIS PROTEIN METHYLTRANSFERASE"/>
    <property type="match status" value="1"/>
</dbReference>
<keyword evidence="8" id="KW-1185">Reference proteome</keyword>
<gene>
    <name evidence="7" type="ORF">MNODULE_15770</name>
</gene>
<comment type="caution">
    <text evidence="7">The sequence shown here is derived from an EMBL/GenBank/DDBJ whole genome shotgun (WGS) entry which is preliminary data.</text>
</comment>
<dbReference type="InterPro" id="IPR026024">
    <property type="entry name" value="Chemotaxis_MeTrfase_CheR"/>
</dbReference>
<keyword evidence="3 7" id="KW-0489">Methyltransferase</keyword>
<dbReference type="PRINTS" id="PR00996">
    <property type="entry name" value="CHERMTFRASE"/>
</dbReference>
<keyword evidence="5" id="KW-0949">S-adenosyl-L-methionine</keyword>
<name>A0A7X6DRT4_9BACT</name>
<dbReference type="InterPro" id="IPR036804">
    <property type="entry name" value="CheR_N_sf"/>
</dbReference>
<dbReference type="CDD" id="cd02440">
    <property type="entry name" value="AdoMet_MTases"/>
    <property type="match status" value="1"/>
</dbReference>
<evidence type="ECO:0000313" key="7">
    <source>
        <dbReference type="EMBL" id="NKE72207.1"/>
    </source>
</evidence>
<reference evidence="7 8" key="1">
    <citation type="journal article" date="2020" name="Nature">
        <title>Bacterial chemolithoautotrophy via manganese oxidation.</title>
        <authorList>
            <person name="Yu H."/>
            <person name="Leadbetter J.R."/>
        </authorList>
    </citation>
    <scope>NUCLEOTIDE SEQUENCE [LARGE SCALE GENOMIC DNA]</scope>
    <source>
        <strain evidence="7 8">Mn-1</strain>
    </source>
</reference>
<dbReference type="InterPro" id="IPR029063">
    <property type="entry name" value="SAM-dependent_MTases_sf"/>
</dbReference>
<evidence type="ECO:0000259" key="6">
    <source>
        <dbReference type="PROSITE" id="PS50123"/>
    </source>
</evidence>
<evidence type="ECO:0000313" key="8">
    <source>
        <dbReference type="Proteomes" id="UP000534783"/>
    </source>
</evidence>
<dbReference type="InterPro" id="IPR000780">
    <property type="entry name" value="CheR_MeTrfase"/>
</dbReference>
<dbReference type="PROSITE" id="PS50123">
    <property type="entry name" value="CHER"/>
    <property type="match status" value="1"/>
</dbReference>
<sequence length="301" mass="34657">MKEEERPARERIALRPMTDREFSLFQELIYKEAGIYLSSVKNTLLAGRLTRRLRELGLPSFEAYYRFVLQEGEAERILLLDAVTTNETHFFREPGQFEFLERRLLPEWSREGESGRRPRKIRVWSAGCSTGEEPYSLAMSLLLQFPFTSGWRIEVLATDLSTRALERARKGVWPIEKAKEIPPRYLQPFMLRGTGSQEGKIKAGPEIRSIVQFERLNLNEEVYPTSGPLDLIFCRNVLIYFDAESKRRVIDRLLRALSPTGYLFIGHAESLTGLADRVRSVLPTVYVKGGGRGNAEWSRKP</sequence>
<evidence type="ECO:0000256" key="3">
    <source>
        <dbReference type="ARBA" id="ARBA00022603"/>
    </source>
</evidence>
<accession>A0A7X6DRT4</accession>